<reference evidence="2 3" key="1">
    <citation type="submission" date="2019-06" db="EMBL/GenBank/DDBJ databases">
        <title>Whole genome shotgun sequence of Kocuria varians NBRC 15358.</title>
        <authorList>
            <person name="Hosoyama A."/>
            <person name="Uohara A."/>
            <person name="Ohji S."/>
            <person name="Ichikawa N."/>
        </authorList>
    </citation>
    <scope>NUCLEOTIDE SEQUENCE [LARGE SCALE GENOMIC DNA]</scope>
    <source>
        <strain evidence="2 3">NBRC 15358</strain>
    </source>
</reference>
<protein>
    <submittedName>
        <fullName evidence="2">Uncharacterized protein</fullName>
    </submittedName>
</protein>
<comment type="caution">
    <text evidence="2">The sequence shown here is derived from an EMBL/GenBank/DDBJ whole genome shotgun (WGS) entry which is preliminary data.</text>
</comment>
<proteinExistence type="predicted"/>
<evidence type="ECO:0000256" key="1">
    <source>
        <dbReference type="SAM" id="MobiDB-lite"/>
    </source>
</evidence>
<organism evidence="2 3">
    <name type="scientific">Kocuria varians</name>
    <name type="common">Micrococcus varians</name>
    <dbReference type="NCBI Taxonomy" id="1272"/>
    <lineage>
        <taxon>Bacteria</taxon>
        <taxon>Bacillati</taxon>
        <taxon>Actinomycetota</taxon>
        <taxon>Actinomycetes</taxon>
        <taxon>Micrococcales</taxon>
        <taxon>Micrococcaceae</taxon>
        <taxon>Kocuria</taxon>
    </lineage>
</organism>
<evidence type="ECO:0000313" key="2">
    <source>
        <dbReference type="EMBL" id="GEC99656.1"/>
    </source>
</evidence>
<feature type="region of interest" description="Disordered" evidence="1">
    <location>
        <begin position="127"/>
        <end position="154"/>
    </location>
</feature>
<keyword evidence="3" id="KW-1185">Reference proteome</keyword>
<dbReference type="Proteomes" id="UP000315730">
    <property type="component" value="Unassembled WGS sequence"/>
</dbReference>
<dbReference type="EMBL" id="BJNW01000015">
    <property type="protein sequence ID" value="GEC99656.1"/>
    <property type="molecule type" value="Genomic_DNA"/>
</dbReference>
<evidence type="ECO:0000313" key="3">
    <source>
        <dbReference type="Proteomes" id="UP000315730"/>
    </source>
</evidence>
<gene>
    <name evidence="2" type="ORF">KVA01_18110</name>
</gene>
<dbReference type="AlphaFoldDB" id="A0A4Y4D4X9"/>
<name>A0A4Y4D4X9_KOCVA</name>
<sequence length="178" mass="20013">MRVDLQTETHFLENRVRLVLAGLTGLDRSFVLVLAEVHELRDRRLGVRCDLDQIEIRFTGQPQRVLDANDADLLAARSDETDFRDADSVIDTWLANAKLLGSWVVPLSGPRPQRKNLRCGTRERRWETTRWTDESNSPTGGTGGVPVRSQTRTPVARRCSRLAVGDGWESPPLAHCLS</sequence>
<accession>A0A4Y4D4X9</accession>